<dbReference type="InterPro" id="IPR052973">
    <property type="entry name" value="Fungal_sec-metab_reg_TF"/>
</dbReference>
<dbReference type="HOGENOM" id="CLU_353026_0_0_1"/>
<evidence type="ECO:0000313" key="3">
    <source>
        <dbReference type="Proteomes" id="UP000016922"/>
    </source>
</evidence>
<dbReference type="PANTHER" id="PTHR35392:SF1">
    <property type="entry name" value="ZN(II)2CYS6 TRANSCRIPTION FACTOR (EUROFUNG)"/>
    <property type="match status" value="1"/>
</dbReference>
<dbReference type="RefSeq" id="XP_008079293.1">
    <property type="nucleotide sequence ID" value="XM_008081102.1"/>
</dbReference>
<dbReference type="PANTHER" id="PTHR35392">
    <property type="entry name" value="ZN(II)2CYS6 TRANSCRIPTION FACTOR (EUROFUNG)-RELATED-RELATED"/>
    <property type="match status" value="1"/>
</dbReference>
<keyword evidence="3" id="KW-1185">Reference proteome</keyword>
<reference evidence="2 3" key="1">
    <citation type="journal article" date="2013" name="BMC Genomics">
        <title>Genomics-driven discovery of the pneumocandin biosynthetic gene cluster in the fungus Glarea lozoyensis.</title>
        <authorList>
            <person name="Chen L."/>
            <person name="Yue Q."/>
            <person name="Zhang X."/>
            <person name="Xiang M."/>
            <person name="Wang C."/>
            <person name="Li S."/>
            <person name="Che Y."/>
            <person name="Ortiz-Lopez F.J."/>
            <person name="Bills G.F."/>
            <person name="Liu X."/>
            <person name="An Z."/>
        </authorList>
    </citation>
    <scope>NUCLEOTIDE SEQUENCE [LARGE SCALE GENOMIC DNA]</scope>
    <source>
        <strain evidence="3">ATCC 20868 / MF5171</strain>
    </source>
</reference>
<dbReference type="AlphaFoldDB" id="S3DQ03"/>
<protein>
    <submittedName>
        <fullName evidence="2">Uncharacterized protein</fullName>
    </submittedName>
</protein>
<feature type="region of interest" description="Disordered" evidence="1">
    <location>
        <begin position="370"/>
        <end position="403"/>
    </location>
</feature>
<gene>
    <name evidence="2" type="ORF">GLAREA_07154</name>
</gene>
<proteinExistence type="predicted"/>
<dbReference type="OrthoDB" id="5426982at2759"/>
<evidence type="ECO:0000256" key="1">
    <source>
        <dbReference type="SAM" id="MobiDB-lite"/>
    </source>
</evidence>
<accession>S3DQ03</accession>
<dbReference type="Proteomes" id="UP000016922">
    <property type="component" value="Unassembled WGS sequence"/>
</dbReference>
<dbReference type="KEGG" id="glz:GLAREA_07154"/>
<sequence>MDGAGTLVSMQGAGVDMYSPKRSSHYGDFLSQHFSAHDFAWDAPKQEPVDTDSMGMHSIPPRYEAAEDNFQYGYTQDSVPTLKNAGGLPSTLNGLGLSYVPMDGFGSSANQAISPLFDTTNTMDSINYQRTAEQQLQQLQNIDNTTGMGFQDDACDFALAYTTGVDYASAQAIASPPEIYLRTEYNEPCELGSTAVSYTTSLQVPDASCQASSVTWSQNFEAELVSQPQSNCQGQGDSMLQITDQSVSIQTAPPWGLAKDVCSHDPTLFNNSMLPVGSPFENSPLSSINHTPLVPQSMWQTEYPSEFIGPDKDQNWQNATITTPSPVEEMNLPAAISPLPMTNNEVGPSKAQFESLVSVIQVSIKKETESPPVDYQPRMDDLITNFDSSPNSASRKRKRTKFTTEGAEKVRGVRNKGACGACHYRKIPCSIDEICNHCLKAAKNNPTLAGEICLRDKLQDSYVGVKTIFGSLDSRRGALDPLLKSLSGEVLEIKLSVSSFAEGARGLATLPLRIRRCNIDPICRWKGLSKVKGIHLTKDSIYAQRYAVVPGSVSSAAVETFAQQILPLTGTHSGKITPLLDNFLDIYSKAKQATPLRSFVRSTLKVAALNGLVQYGTIDLRDGSYDLLGRPPTESSYVSPTIHDQIRLIAASGLKDAEQEVFRQIDEFKKLVGPNKHARIVGGICLMRLLLLYRDRAIRDAIRLSLPRQKLLHRARLEQSTYMYKRLTVAYGILCRDANTPLTTPWVAEGDRQKGTSENRGLQELFVRLHQAYREFCKNLTEEHDSIFKGLVVPAK</sequence>
<name>S3DQ03_GLAL2</name>
<organism evidence="2 3">
    <name type="scientific">Glarea lozoyensis (strain ATCC 20868 / MF5171)</name>
    <dbReference type="NCBI Taxonomy" id="1116229"/>
    <lineage>
        <taxon>Eukaryota</taxon>
        <taxon>Fungi</taxon>
        <taxon>Dikarya</taxon>
        <taxon>Ascomycota</taxon>
        <taxon>Pezizomycotina</taxon>
        <taxon>Leotiomycetes</taxon>
        <taxon>Helotiales</taxon>
        <taxon>Helotiaceae</taxon>
        <taxon>Glarea</taxon>
    </lineage>
</organism>
<evidence type="ECO:0000313" key="2">
    <source>
        <dbReference type="EMBL" id="EPE34141.1"/>
    </source>
</evidence>
<dbReference type="GeneID" id="19466207"/>
<dbReference type="EMBL" id="KE145357">
    <property type="protein sequence ID" value="EPE34141.1"/>
    <property type="molecule type" value="Genomic_DNA"/>
</dbReference>